<dbReference type="InterPro" id="IPR038725">
    <property type="entry name" value="YdaG_split_barrel_FMN-bd"/>
</dbReference>
<dbReference type="InterPro" id="IPR012349">
    <property type="entry name" value="Split_barrel_FMN-bd"/>
</dbReference>
<dbReference type="SUPFAM" id="SSF50475">
    <property type="entry name" value="FMN-binding split barrel"/>
    <property type="match status" value="1"/>
</dbReference>
<protein>
    <submittedName>
        <fullName evidence="2">General stress protein</fullName>
    </submittedName>
</protein>
<dbReference type="Gene3D" id="2.30.110.10">
    <property type="entry name" value="Electron Transport, Fmn-binding Protein, Chain A"/>
    <property type="match status" value="1"/>
</dbReference>
<organism evidence="2 3">
    <name type="scientific">Massilia psychrophila</name>
    <dbReference type="NCBI Taxonomy" id="1603353"/>
    <lineage>
        <taxon>Bacteria</taxon>
        <taxon>Pseudomonadati</taxon>
        <taxon>Pseudomonadota</taxon>
        <taxon>Betaproteobacteria</taxon>
        <taxon>Burkholderiales</taxon>
        <taxon>Oxalobacteraceae</taxon>
        <taxon>Telluria group</taxon>
        <taxon>Massilia</taxon>
    </lineage>
</organism>
<dbReference type="PANTHER" id="PTHR34818">
    <property type="entry name" value="PROTEIN BLI-3"/>
    <property type="match status" value="1"/>
</dbReference>
<dbReference type="OrthoDB" id="1432662at2"/>
<proteinExistence type="predicted"/>
<feature type="domain" description="General stress protein FMN-binding split barrel" evidence="1">
    <location>
        <begin position="21"/>
        <end position="169"/>
    </location>
</feature>
<dbReference type="RefSeq" id="WP_099916480.1">
    <property type="nucleotide sequence ID" value="NZ_BMHS01000007.1"/>
</dbReference>
<accession>A0A2G8SZU6</accession>
<dbReference type="AlphaFoldDB" id="A0A2G8SZU6"/>
<gene>
    <name evidence="2" type="ORF">CR103_13340</name>
</gene>
<dbReference type="Proteomes" id="UP000228593">
    <property type="component" value="Unassembled WGS sequence"/>
</dbReference>
<reference evidence="2 3" key="1">
    <citation type="submission" date="2017-10" db="EMBL/GenBank/DDBJ databases">
        <title>Massilia psychrophilum sp. nov., a novel purple-pigmented bacterium isolated from Tianshan glacier, Xinjiang Municipality, China.</title>
        <authorList>
            <person name="Wang H."/>
        </authorList>
    </citation>
    <scope>NUCLEOTIDE SEQUENCE [LARGE SCALE GENOMIC DNA]</scope>
    <source>
        <strain evidence="2 3">JCM 30813</strain>
    </source>
</reference>
<keyword evidence="3" id="KW-1185">Reference proteome</keyword>
<name>A0A2G8SZU6_9BURK</name>
<evidence type="ECO:0000313" key="2">
    <source>
        <dbReference type="EMBL" id="PIL39310.1"/>
    </source>
</evidence>
<dbReference type="InterPro" id="IPR052917">
    <property type="entry name" value="Stress-Dev_Protein"/>
</dbReference>
<dbReference type="Pfam" id="PF16242">
    <property type="entry name" value="Pyrid_ox_like"/>
    <property type="match status" value="1"/>
</dbReference>
<dbReference type="EMBL" id="PDOB01000020">
    <property type="protein sequence ID" value="PIL39310.1"/>
    <property type="molecule type" value="Genomic_DNA"/>
</dbReference>
<dbReference type="PANTHER" id="PTHR34818:SF1">
    <property type="entry name" value="PROTEIN BLI-3"/>
    <property type="match status" value="1"/>
</dbReference>
<evidence type="ECO:0000313" key="3">
    <source>
        <dbReference type="Proteomes" id="UP000228593"/>
    </source>
</evidence>
<comment type="caution">
    <text evidence="2">The sequence shown here is derived from an EMBL/GenBank/DDBJ whole genome shotgun (WGS) entry which is preliminary data.</text>
</comment>
<evidence type="ECO:0000259" key="1">
    <source>
        <dbReference type="Pfam" id="PF16242"/>
    </source>
</evidence>
<sequence>MDSINKNQLEQNHQDLDGKAAVDKLREVVRKAETCFFSTGEAGGATCATRPMNVRLVDDAGNLWFLSSSDSAKNAAIAANPNVKLYFQGSPHADLLALEGVATITREKARIKQLWSFLLKNWFTDGEDDARITAIKVVPARAYYWDNKHGNAVAGAKILAGAVLGKTLDDSIEGSLML</sequence>